<reference evidence="2 3" key="1">
    <citation type="submission" date="2021-03" db="EMBL/GenBank/DDBJ databases">
        <authorList>
            <person name="Kanchanasin P."/>
            <person name="Saeng-In P."/>
            <person name="Phongsopitanun W."/>
            <person name="Yuki M."/>
            <person name="Kudo T."/>
            <person name="Ohkuma M."/>
            <person name="Tanasupawat S."/>
        </authorList>
    </citation>
    <scope>NUCLEOTIDE SEQUENCE [LARGE SCALE GENOMIC DNA]</scope>
    <source>
        <strain evidence="2 3">L46</strain>
    </source>
</reference>
<feature type="chain" id="PRO_5045284374" evidence="1">
    <location>
        <begin position="29"/>
        <end position="148"/>
    </location>
</feature>
<protein>
    <submittedName>
        <fullName evidence="2">DUF2690 domain-containing protein</fullName>
    </submittedName>
</protein>
<keyword evidence="3" id="KW-1185">Reference proteome</keyword>
<accession>A0ABS3QTM3</accession>
<dbReference type="EMBL" id="JAGEOK010000004">
    <property type="protein sequence ID" value="MBO2437328.1"/>
    <property type="molecule type" value="Genomic_DNA"/>
</dbReference>
<keyword evidence="1" id="KW-0732">Signal</keyword>
<evidence type="ECO:0000313" key="3">
    <source>
        <dbReference type="Proteomes" id="UP000666915"/>
    </source>
</evidence>
<dbReference type="InterPro" id="IPR021224">
    <property type="entry name" value="DUF2690"/>
</dbReference>
<organism evidence="2 3">
    <name type="scientific">Actinomadura nitritigenes</name>
    <dbReference type="NCBI Taxonomy" id="134602"/>
    <lineage>
        <taxon>Bacteria</taxon>
        <taxon>Bacillati</taxon>
        <taxon>Actinomycetota</taxon>
        <taxon>Actinomycetes</taxon>
        <taxon>Streptosporangiales</taxon>
        <taxon>Thermomonosporaceae</taxon>
        <taxon>Actinomadura</taxon>
    </lineage>
</organism>
<dbReference type="Pfam" id="PF10901">
    <property type="entry name" value="DUF2690"/>
    <property type="match status" value="1"/>
</dbReference>
<comment type="caution">
    <text evidence="2">The sequence shown here is derived from an EMBL/GenBank/DDBJ whole genome shotgun (WGS) entry which is preliminary data.</text>
</comment>
<gene>
    <name evidence="2" type="ORF">J4557_07325</name>
</gene>
<evidence type="ECO:0000313" key="2">
    <source>
        <dbReference type="EMBL" id="MBO2437328.1"/>
    </source>
</evidence>
<name>A0ABS3QTM3_9ACTN</name>
<feature type="signal peptide" evidence="1">
    <location>
        <begin position="1"/>
        <end position="28"/>
    </location>
</feature>
<dbReference type="RefSeq" id="WP_208265665.1">
    <property type="nucleotide sequence ID" value="NZ_BAAAGM010000045.1"/>
</dbReference>
<evidence type="ECO:0000256" key="1">
    <source>
        <dbReference type="SAM" id="SignalP"/>
    </source>
</evidence>
<proteinExistence type="predicted"/>
<dbReference type="Proteomes" id="UP000666915">
    <property type="component" value="Unassembled WGS sequence"/>
</dbReference>
<sequence>MKTRIIAAATAAAAAASLSVLASLPASASSLDGQDPYSTGCASGSYSVKHADIKNQEGDKLGDVYLYWSPTCKTNWTEVRVATNGYGAVNVYADGGKAEYFNYQAGNGGHHWGNMVYAPGICAWGQGTVVEGSGSLLHGSGWTAEACG</sequence>